<gene>
    <name evidence="3" type="ORF">CPPEL_09075</name>
</gene>
<keyword evidence="1" id="KW-0472">Membrane</keyword>
<accession>A0A3G6IZ18</accession>
<dbReference type="Proteomes" id="UP000271426">
    <property type="component" value="Chromosome"/>
</dbReference>
<organism evidence="3 4">
    <name type="scientific">Corynebacterium pseudopelargi</name>
    <dbReference type="NCBI Taxonomy" id="2080757"/>
    <lineage>
        <taxon>Bacteria</taxon>
        <taxon>Bacillati</taxon>
        <taxon>Actinomycetota</taxon>
        <taxon>Actinomycetes</taxon>
        <taxon>Mycobacteriales</taxon>
        <taxon>Corynebacteriaceae</taxon>
        <taxon>Corynebacterium</taxon>
    </lineage>
</organism>
<keyword evidence="1" id="KW-1133">Transmembrane helix</keyword>
<evidence type="ECO:0000313" key="3">
    <source>
        <dbReference type="EMBL" id="AZA09918.1"/>
    </source>
</evidence>
<feature type="transmembrane region" description="Helical" evidence="1">
    <location>
        <begin position="125"/>
        <end position="143"/>
    </location>
</feature>
<dbReference type="KEGG" id="cpso:CPPEL_09075"/>
<dbReference type="AlphaFoldDB" id="A0A3G6IZ18"/>
<evidence type="ECO:0000259" key="2">
    <source>
        <dbReference type="Pfam" id="PF04024"/>
    </source>
</evidence>
<dbReference type="EMBL" id="CP033898">
    <property type="protein sequence ID" value="AZA09918.1"/>
    <property type="molecule type" value="Genomic_DNA"/>
</dbReference>
<keyword evidence="1" id="KW-0812">Transmembrane</keyword>
<name>A0A3G6IZ18_9CORY</name>
<evidence type="ECO:0000256" key="1">
    <source>
        <dbReference type="SAM" id="Phobius"/>
    </source>
</evidence>
<evidence type="ECO:0000313" key="4">
    <source>
        <dbReference type="Proteomes" id="UP000271426"/>
    </source>
</evidence>
<dbReference type="OrthoDB" id="3208990at2"/>
<dbReference type="Pfam" id="PF04024">
    <property type="entry name" value="PspC"/>
    <property type="match status" value="1"/>
</dbReference>
<keyword evidence="4" id="KW-1185">Reference proteome</keyword>
<feature type="transmembrane region" description="Helical" evidence="1">
    <location>
        <begin position="169"/>
        <end position="189"/>
    </location>
</feature>
<reference evidence="3 4" key="1">
    <citation type="submission" date="2018-11" db="EMBL/GenBank/DDBJ databases">
        <authorList>
            <person name="Kleinhagauer T."/>
            <person name="Glaeser S.P."/>
            <person name="Spergser J."/>
            <person name="Ruckert C."/>
            <person name="Kaempfer P."/>
            <person name="Busse H.-J."/>
        </authorList>
    </citation>
    <scope>NUCLEOTIDE SEQUENCE [LARGE SCALE GENOMIC DNA]</scope>
    <source>
        <strain evidence="3 4">812CH</strain>
    </source>
</reference>
<protein>
    <submittedName>
        <fullName evidence="3">PspC domain protein</fullName>
    </submittedName>
</protein>
<feature type="transmembrane region" description="Helical" evidence="1">
    <location>
        <begin position="48"/>
        <end position="73"/>
    </location>
</feature>
<sequence length="292" mass="32419">MINSMSTNTFSQMLATRPARLPRAMEDSNAKIAGVCEGIGFRFQIDPLLLRVIFVGLSFIGIGPLLYCTLWWLMPRYPLETSPAQSLLQYPDAEKERASRLRAGGWIGLAVVGAGWMFFMLLARFIALIGIVVIGALWWLLYLRHPDQPQALTPEVRKEAAPVPHRRRWPWVTAVCVLMIGTGAAIAIAQSSLFESHYEHVDQASALESEYTSDFGSMNLDLQDLQPLKKSQTVLVQSRYGNAGVILPNKTNYELECLDGNTPQCQSTTHKGKGALLTIKVSSGRFGHAWVE</sequence>
<dbReference type="InterPro" id="IPR007168">
    <property type="entry name" value="Phageshock_PspC_N"/>
</dbReference>
<feature type="domain" description="Phage shock protein PspC N-terminal" evidence="2">
    <location>
        <begin position="27"/>
        <end position="76"/>
    </location>
</feature>
<proteinExistence type="predicted"/>